<dbReference type="Pfam" id="PF01436">
    <property type="entry name" value="NHL"/>
    <property type="match status" value="6"/>
</dbReference>
<evidence type="ECO:0000256" key="3">
    <source>
        <dbReference type="ARBA" id="ARBA00022771"/>
    </source>
</evidence>
<feature type="region of interest" description="Disordered" evidence="8">
    <location>
        <begin position="288"/>
        <end position="308"/>
    </location>
</feature>
<feature type="repeat" description="NHL" evidence="7">
    <location>
        <begin position="826"/>
        <end position="869"/>
    </location>
</feature>
<feature type="repeat" description="Filamin" evidence="6">
    <location>
        <begin position="514"/>
        <end position="603"/>
    </location>
</feature>
<keyword evidence="10" id="KW-1185">Reference proteome</keyword>
<dbReference type="GO" id="GO:0000932">
    <property type="term" value="C:P-body"/>
    <property type="evidence" value="ECO:0007669"/>
    <property type="project" value="UniProtKB-SubCell"/>
</dbReference>
<evidence type="ECO:0000256" key="8">
    <source>
        <dbReference type="SAM" id="MobiDB-lite"/>
    </source>
</evidence>
<dbReference type="InterPro" id="IPR050952">
    <property type="entry name" value="TRIM-NHL_E3_ligases"/>
</dbReference>
<dbReference type="AlphaFoldDB" id="A0A1I7XNS5"/>
<sequence>MQRLDSREEVEDMGMKSNGVQDGTSFPNEGQQINSTNEYQGSLFETPQSLMSSPQYEIFSSPFRGQFSGRGPALRCAFCNKDIQGPHPQFACSHNICAHCFSMTDGRKCLICSTSVGIPTQYPPNMFLSPTQTDHPTDVADSSVSLHNQSISSYQNGLCNTLQNMTIGFNDLSTVEPFNLWDNKNKIAVHATHLFEKIKGSQSLPSEELPPVFSPVSPGVDRFPMPPVSSGRSLPHCAACGIDARAESFCANCRELLCADCVIAHQRVRITRDHMVISLQQLLSHMQASPHKDESLGAGSDDSSPRPSSVCSTHEAPIVCSCESCAGAALCAHCLSIHAAHQLVPIGDLRSSVAVLLAEWKHNEKNIDEAIESVRRMGERVDASVQAVASELRSVMHLHISALEERKRELLQSVDTIRQSKMKALKMQGEKLISRKAAVAQTIKSVEPLGDEDDARLVHAFEELVKLYSPPLFLSPHETDLIKFVTPDNQLLTQIRCLGDLESGPCARVSHIIGEGYKRAIRERQCIVYVQLRDACGNISTSNDNDVTATMIGPDGHQLEVHIGEREAGVVAIGYLPVMDGKHQLNVLVRGVAISGCPVAVEVRRGRNYTEIGMQGELFSFGKEGKFQTSNSSSRPCVCIWAGSGDGELCRPWGICIDLRGRVLVADRSNNRIQIFDKDGVFLSKFGSSGTRPGQFDRPAGVATNTRNNIIVADKDNHRIQVFDENGHFLLKFGERGRPIGMFNYPWGVATNMHNHIAVSDTRNHRVQIFNENGQFMRKCGFDTAFFYKHLDSPRGLCYLPDGQLLITDFNNHRLAVLSSRNAPEMKVYGSEGDVEGMFCRPQGVKIDPEGRILVCDSRNNRIQVFAGDDMRCVAVFGHAPAGFEMPAELPTPFQSAAPPSMVPFLGSVGGSATQSTRQLLDRPTDVAISADGRVYVVDFGNNCIRVF</sequence>
<evidence type="ECO:0000256" key="7">
    <source>
        <dbReference type="PROSITE-ProRule" id="PRU00504"/>
    </source>
</evidence>
<accession>A0A1I7XNS5</accession>
<feature type="compositionally biased region" description="Polar residues" evidence="8">
    <location>
        <begin position="18"/>
        <end position="34"/>
    </location>
</feature>
<dbReference type="PANTHER" id="PTHR24104">
    <property type="entry name" value="E3 UBIQUITIN-PROTEIN LIGASE NHLRC1-RELATED"/>
    <property type="match status" value="1"/>
</dbReference>
<dbReference type="Gene3D" id="3.30.160.60">
    <property type="entry name" value="Classic Zinc Finger"/>
    <property type="match status" value="1"/>
</dbReference>
<dbReference type="Proteomes" id="UP000095283">
    <property type="component" value="Unplaced"/>
</dbReference>
<dbReference type="GO" id="GO:0061630">
    <property type="term" value="F:ubiquitin protein ligase activity"/>
    <property type="evidence" value="ECO:0007669"/>
    <property type="project" value="TreeGrafter"/>
</dbReference>
<feature type="domain" description="B box-type" evidence="9">
    <location>
        <begin position="232"/>
        <end position="279"/>
    </location>
</feature>
<keyword evidence="1" id="KW-0479">Metal-binding</keyword>
<dbReference type="PROSITE" id="PS50119">
    <property type="entry name" value="ZF_BBOX"/>
    <property type="match status" value="1"/>
</dbReference>
<dbReference type="PANTHER" id="PTHR24104:SF25">
    <property type="entry name" value="PROTEIN LIN-41"/>
    <property type="match status" value="1"/>
</dbReference>
<dbReference type="GO" id="GO:0043161">
    <property type="term" value="P:proteasome-mediated ubiquitin-dependent protein catabolic process"/>
    <property type="evidence" value="ECO:0007669"/>
    <property type="project" value="TreeGrafter"/>
</dbReference>
<dbReference type="SUPFAM" id="SSF81296">
    <property type="entry name" value="E set domains"/>
    <property type="match status" value="1"/>
</dbReference>
<feature type="repeat" description="NHL" evidence="7">
    <location>
        <begin position="789"/>
        <end position="821"/>
    </location>
</feature>
<evidence type="ECO:0000256" key="2">
    <source>
        <dbReference type="ARBA" id="ARBA00022737"/>
    </source>
</evidence>
<feature type="repeat" description="NHL" evidence="7">
    <location>
        <begin position="921"/>
        <end position="948"/>
    </location>
</feature>
<dbReference type="PROSITE" id="PS51125">
    <property type="entry name" value="NHL"/>
    <property type="match status" value="6"/>
</dbReference>
<dbReference type="InterPro" id="IPR013783">
    <property type="entry name" value="Ig-like_fold"/>
</dbReference>
<keyword evidence="4" id="KW-0862">Zinc</keyword>
<dbReference type="Gene3D" id="2.60.40.10">
    <property type="entry name" value="Immunoglobulins"/>
    <property type="match status" value="1"/>
</dbReference>
<feature type="repeat" description="NHL" evidence="7">
    <location>
        <begin position="730"/>
        <end position="773"/>
    </location>
</feature>
<feature type="repeat" description="NHL" evidence="7">
    <location>
        <begin position="683"/>
        <end position="726"/>
    </location>
</feature>
<evidence type="ECO:0000256" key="1">
    <source>
        <dbReference type="ARBA" id="ARBA00022723"/>
    </source>
</evidence>
<dbReference type="GO" id="GO:0008270">
    <property type="term" value="F:zinc ion binding"/>
    <property type="evidence" value="ECO:0007669"/>
    <property type="project" value="UniProtKB-KW"/>
</dbReference>
<protein>
    <submittedName>
        <fullName evidence="11">B box-type domain-containing protein</fullName>
    </submittedName>
</protein>
<proteinExistence type="predicted"/>
<dbReference type="GO" id="GO:0000209">
    <property type="term" value="P:protein polyubiquitination"/>
    <property type="evidence" value="ECO:0007669"/>
    <property type="project" value="TreeGrafter"/>
</dbReference>
<dbReference type="CDD" id="cd14954">
    <property type="entry name" value="NHL_TRIM71_like"/>
    <property type="match status" value="1"/>
</dbReference>
<organism evidence="10 11">
    <name type="scientific">Heterorhabditis bacteriophora</name>
    <name type="common">Entomopathogenic nematode worm</name>
    <dbReference type="NCBI Taxonomy" id="37862"/>
    <lineage>
        <taxon>Eukaryota</taxon>
        <taxon>Metazoa</taxon>
        <taxon>Ecdysozoa</taxon>
        <taxon>Nematoda</taxon>
        <taxon>Chromadorea</taxon>
        <taxon>Rhabditida</taxon>
        <taxon>Rhabditina</taxon>
        <taxon>Rhabditomorpha</taxon>
        <taxon>Strongyloidea</taxon>
        <taxon>Heterorhabditidae</taxon>
        <taxon>Heterorhabditis</taxon>
    </lineage>
</organism>
<evidence type="ECO:0000256" key="5">
    <source>
        <dbReference type="PROSITE-ProRule" id="PRU00024"/>
    </source>
</evidence>
<dbReference type="InterPro" id="IPR017868">
    <property type="entry name" value="Filamin/ABP280_repeat-like"/>
</dbReference>
<keyword evidence="3 5" id="KW-0863">Zinc-finger</keyword>
<evidence type="ECO:0000259" key="9">
    <source>
        <dbReference type="PROSITE" id="PS50119"/>
    </source>
</evidence>
<dbReference type="Pfam" id="PF00630">
    <property type="entry name" value="Filamin"/>
    <property type="match status" value="1"/>
</dbReference>
<dbReference type="Gene3D" id="2.120.10.30">
    <property type="entry name" value="TolB, C-terminal domain"/>
    <property type="match status" value="4"/>
</dbReference>
<dbReference type="WBParaSite" id="Hba_19132">
    <property type="protein sequence ID" value="Hba_19132"/>
    <property type="gene ID" value="Hba_19132"/>
</dbReference>
<dbReference type="InterPro" id="IPR011042">
    <property type="entry name" value="6-blade_b-propeller_TolB-like"/>
</dbReference>
<dbReference type="InterPro" id="IPR001258">
    <property type="entry name" value="NHL_repeat"/>
</dbReference>
<dbReference type="InterPro" id="IPR000315">
    <property type="entry name" value="Znf_B-box"/>
</dbReference>
<reference evidence="11" key="1">
    <citation type="submission" date="2016-11" db="UniProtKB">
        <authorList>
            <consortium name="WormBaseParasite"/>
        </authorList>
    </citation>
    <scope>IDENTIFICATION</scope>
</reference>
<dbReference type="SMART" id="SM00557">
    <property type="entry name" value="IG_FLMN"/>
    <property type="match status" value="1"/>
</dbReference>
<keyword evidence="2" id="KW-0677">Repeat</keyword>
<feature type="region of interest" description="Disordered" evidence="8">
    <location>
        <begin position="1"/>
        <end position="34"/>
    </location>
</feature>
<dbReference type="InterPro" id="IPR001298">
    <property type="entry name" value="Filamin/ABP280_rpt"/>
</dbReference>
<evidence type="ECO:0000256" key="4">
    <source>
        <dbReference type="ARBA" id="ARBA00022833"/>
    </source>
</evidence>
<name>A0A1I7XNS5_HETBA</name>
<feature type="repeat" description="NHL" evidence="7">
    <location>
        <begin position="643"/>
        <end position="679"/>
    </location>
</feature>
<dbReference type="InterPro" id="IPR014756">
    <property type="entry name" value="Ig_E-set"/>
</dbReference>
<evidence type="ECO:0000313" key="11">
    <source>
        <dbReference type="WBParaSite" id="Hba_19132"/>
    </source>
</evidence>
<dbReference type="GO" id="GO:0003723">
    <property type="term" value="F:RNA binding"/>
    <property type="evidence" value="ECO:0007669"/>
    <property type="project" value="UniProtKB-KW"/>
</dbReference>
<dbReference type="SMART" id="SM00336">
    <property type="entry name" value="BBOX"/>
    <property type="match status" value="2"/>
</dbReference>
<dbReference type="PROSITE" id="PS50194">
    <property type="entry name" value="FILAMIN_REPEAT"/>
    <property type="match status" value="1"/>
</dbReference>
<dbReference type="SUPFAM" id="SSF101898">
    <property type="entry name" value="NHL repeat"/>
    <property type="match status" value="1"/>
</dbReference>
<dbReference type="FunFam" id="2.120.10.30:FF:000129">
    <property type="entry name" value="CRE-LIN-41 protein"/>
    <property type="match status" value="1"/>
</dbReference>
<evidence type="ECO:0000256" key="6">
    <source>
        <dbReference type="PROSITE-ProRule" id="PRU00087"/>
    </source>
</evidence>
<evidence type="ECO:0000313" key="10">
    <source>
        <dbReference type="Proteomes" id="UP000095283"/>
    </source>
</evidence>